<sequence>MNHPIASAKYVSFVSYRRDGTPVATPVWIAPLGNDFGFTIDNESGKAKRLAHTNRATIQQCDVKGKVAEGTPVYHCTARVVLNGEAEIVRDAVAKKYGVTYKVFSIYLWFTERFGKKKHQPETAVIVSLAS</sequence>
<evidence type="ECO:0000313" key="3">
    <source>
        <dbReference type="EMBL" id="CAB4645670.1"/>
    </source>
</evidence>
<feature type="domain" description="Pyridoxamine 5'-phosphate oxidase N-terminal" evidence="2">
    <location>
        <begin position="5"/>
        <end position="119"/>
    </location>
</feature>
<dbReference type="InterPro" id="IPR019965">
    <property type="entry name" value="PPOX_F420-dep_Rv2061_put"/>
</dbReference>
<gene>
    <name evidence="3" type="ORF">UFOPK2166_00519</name>
</gene>
<reference evidence="3" key="1">
    <citation type="submission" date="2020-05" db="EMBL/GenBank/DDBJ databases">
        <authorList>
            <person name="Chiriac C."/>
            <person name="Salcher M."/>
            <person name="Ghai R."/>
            <person name="Kavagutti S V."/>
        </authorList>
    </citation>
    <scope>NUCLEOTIDE SEQUENCE</scope>
</reference>
<organism evidence="3">
    <name type="scientific">freshwater metagenome</name>
    <dbReference type="NCBI Taxonomy" id="449393"/>
    <lineage>
        <taxon>unclassified sequences</taxon>
        <taxon>metagenomes</taxon>
        <taxon>ecological metagenomes</taxon>
    </lineage>
</organism>
<dbReference type="EMBL" id="CAEZWB010000049">
    <property type="protein sequence ID" value="CAB4645670.1"/>
    <property type="molecule type" value="Genomic_DNA"/>
</dbReference>
<dbReference type="InterPro" id="IPR011576">
    <property type="entry name" value="Pyridox_Oxase_N"/>
</dbReference>
<dbReference type="Gene3D" id="2.30.110.10">
    <property type="entry name" value="Electron Transport, Fmn-binding Protein, Chain A"/>
    <property type="match status" value="1"/>
</dbReference>
<dbReference type="SUPFAM" id="SSF50475">
    <property type="entry name" value="FMN-binding split barrel"/>
    <property type="match status" value="1"/>
</dbReference>
<dbReference type="Pfam" id="PF01243">
    <property type="entry name" value="PNPOx_N"/>
    <property type="match status" value="1"/>
</dbReference>
<protein>
    <submittedName>
        <fullName evidence="3">Unannotated protein</fullName>
    </submittedName>
</protein>
<evidence type="ECO:0000259" key="2">
    <source>
        <dbReference type="Pfam" id="PF01243"/>
    </source>
</evidence>
<dbReference type="GO" id="GO:0016627">
    <property type="term" value="F:oxidoreductase activity, acting on the CH-CH group of donors"/>
    <property type="evidence" value="ECO:0007669"/>
    <property type="project" value="TreeGrafter"/>
</dbReference>
<dbReference type="PANTHER" id="PTHR35176">
    <property type="entry name" value="HEME OXYGENASE HI_0854-RELATED"/>
    <property type="match status" value="1"/>
</dbReference>
<dbReference type="InterPro" id="IPR052019">
    <property type="entry name" value="F420H2_bilvrd_red/Heme_oxyg"/>
</dbReference>
<name>A0A6J6K7N7_9ZZZZ</name>
<proteinExistence type="predicted"/>
<dbReference type="AlphaFoldDB" id="A0A6J6K7N7"/>
<accession>A0A6J6K7N7</accession>
<dbReference type="GO" id="GO:0070967">
    <property type="term" value="F:coenzyme F420 binding"/>
    <property type="evidence" value="ECO:0007669"/>
    <property type="project" value="TreeGrafter"/>
</dbReference>
<dbReference type="NCBIfam" id="TIGR03666">
    <property type="entry name" value="Rv2061_F420"/>
    <property type="match status" value="1"/>
</dbReference>
<dbReference type="PANTHER" id="PTHR35176:SF11">
    <property type="entry name" value="PYRIDOXAMINE 5'-PHOSPHATE OXIDASE FAMILY PROTEIN"/>
    <property type="match status" value="1"/>
</dbReference>
<keyword evidence="1" id="KW-0560">Oxidoreductase</keyword>
<dbReference type="GO" id="GO:0005829">
    <property type="term" value="C:cytosol"/>
    <property type="evidence" value="ECO:0007669"/>
    <property type="project" value="TreeGrafter"/>
</dbReference>
<evidence type="ECO:0000256" key="1">
    <source>
        <dbReference type="ARBA" id="ARBA00023002"/>
    </source>
</evidence>
<dbReference type="InterPro" id="IPR012349">
    <property type="entry name" value="Split_barrel_FMN-bd"/>
</dbReference>